<comment type="caution">
    <text evidence="2">The sequence shown here is derived from an EMBL/GenBank/DDBJ whole genome shotgun (WGS) entry which is preliminary data.</text>
</comment>
<accession>A0A0L0P3D1</accession>
<protein>
    <submittedName>
        <fullName evidence="2">Uncharacterized protein</fullName>
    </submittedName>
</protein>
<dbReference type="Proteomes" id="UP000037122">
    <property type="component" value="Unassembled WGS sequence"/>
</dbReference>
<reference evidence="3" key="1">
    <citation type="journal article" date="2015" name="BMC Genomics">
        <title>Draft genome of a commonly misdiagnosed multidrug resistant pathogen Candida auris.</title>
        <authorList>
            <person name="Chatterjee S."/>
            <person name="Alampalli S.V."/>
            <person name="Nageshan R.K."/>
            <person name="Chettiar S.T."/>
            <person name="Joshi S."/>
            <person name="Tatu U.S."/>
        </authorList>
    </citation>
    <scope>NUCLEOTIDE SEQUENCE [LARGE SCALE GENOMIC DNA]</scope>
    <source>
        <strain evidence="3">6684</strain>
    </source>
</reference>
<evidence type="ECO:0000256" key="1">
    <source>
        <dbReference type="SAM" id="MobiDB-lite"/>
    </source>
</evidence>
<evidence type="ECO:0000313" key="2">
    <source>
        <dbReference type="EMBL" id="KNE00873.1"/>
    </source>
</evidence>
<dbReference type="EMBL" id="LGST01000016">
    <property type="protein sequence ID" value="KNE00873.1"/>
    <property type="molecule type" value="Genomic_DNA"/>
</dbReference>
<dbReference type="VEuPathDB" id="FungiDB:CJI97_003525"/>
<dbReference type="VEuPathDB" id="FungiDB:B9J08_003451"/>
<feature type="compositionally biased region" description="Polar residues" evidence="1">
    <location>
        <begin position="559"/>
        <end position="574"/>
    </location>
</feature>
<gene>
    <name evidence="2" type="ORF">QG37_01742</name>
</gene>
<feature type="compositionally biased region" description="Polar residues" evidence="1">
    <location>
        <begin position="7"/>
        <end position="17"/>
    </location>
</feature>
<organism evidence="2 3">
    <name type="scientific">Candidozyma auris</name>
    <name type="common">Yeast</name>
    <name type="synonym">Candida auris</name>
    <dbReference type="NCBI Taxonomy" id="498019"/>
    <lineage>
        <taxon>Eukaryota</taxon>
        <taxon>Fungi</taxon>
        <taxon>Dikarya</taxon>
        <taxon>Ascomycota</taxon>
        <taxon>Saccharomycotina</taxon>
        <taxon>Pichiomycetes</taxon>
        <taxon>Metschnikowiaceae</taxon>
        <taxon>Candidozyma</taxon>
    </lineage>
</organism>
<proteinExistence type="predicted"/>
<feature type="region of interest" description="Disordered" evidence="1">
    <location>
        <begin position="554"/>
        <end position="591"/>
    </location>
</feature>
<feature type="region of interest" description="Disordered" evidence="1">
    <location>
        <begin position="1"/>
        <end position="34"/>
    </location>
</feature>
<dbReference type="VEuPathDB" id="FungiDB:CJJ09_000655"/>
<feature type="region of interest" description="Disordered" evidence="1">
    <location>
        <begin position="943"/>
        <end position="985"/>
    </location>
</feature>
<name>A0A0L0P3D1_CANAR</name>
<feature type="compositionally biased region" description="Basic and acidic residues" evidence="1">
    <location>
        <begin position="575"/>
        <end position="590"/>
    </location>
</feature>
<dbReference type="VEuPathDB" id="FungiDB:QG37_01742"/>
<evidence type="ECO:0000313" key="3">
    <source>
        <dbReference type="Proteomes" id="UP000037122"/>
    </source>
</evidence>
<dbReference type="VEuPathDB" id="FungiDB:CJJ07_004445"/>
<dbReference type="AlphaFoldDB" id="A0A0L0P3D1"/>
<dbReference type="VEuPathDB" id="FungiDB:CJI96_0002017"/>
<sequence>MLGRLFKQQQLPVSTPHNGPGAQGPPKLATSTSNSYEDSYTREILYGLLCASQLRPHTFSRRRFRLVVSQDGGNLRSKQVLFDSADRHDTPASGSGCQLRTPLPLRPRSLLELRLASLMRSPTSPSEESAEQLSQTLSMLQFLRALVASKNILTSKLLHNVTELNEYMFGRGLPSSESHTATKVHLLPQFNSVHGSFQAVLVTKLFLIPDTLGIVPEQPHDPDPCWEPTPTFPVRESSYSFPLSLLAGQASSSPELAPSLTVSNKYTVNSRFALGIVIPFSQEQSVDDVLFQNWEVISHYLVILQKLVTKKLLSVIKYSTVNGMCPYIANRRISFPSELLQADSDLLRQVQKLFSLVHYNYNTPRLVNSYSMMKHSAYHASSRFNAFLVNWALEVINWLEFKDGRNIVSSTHSNFASNAHFHNSHPHHNPHVVTGFNEAEGTQSNTFLASLFAVLLPLRHLIADSLRGSSKPGTTKEITRILVMTGNSMVAKKLIFILNGLIPDIQFESCISDEDYKRSLKYADWNESHENDYITTTSSQETFFNHSHCASERPRRTVTPFSDPTATPGSIPETTDTHELSRTPDSDHTRLAQPIPIKKGHLTRSSIAGSSDDSLSISVSSQKGWEVPGKAVPAASVSFVEKPSIETTLNSTTQHIPIHGKPSMSTSSSIAQLSSSLNSSLSSSASNYSFSKIGSSFLDKWRNSFASGQTYLHEPHHYHHSEGSEHAISTDLQKRPSLQSLNSPSPVVEQEDFHWDAATSITGKSRMRLSRAQSMLDVYNLTLATDDQPLRATEFPAVSLRRTRCALVVPLANDHARGLDEVNKDTVRKKCERVMNAKFSFKKMLEDTLEVSISNRKNEEKIYKQKPLMPNVAFVDEFRPEYAVQLCPVSLRLENQVMTAMKNDLLFYHNDCDYARVKSRSVMISLRAKEIKVVEMSVGDKAGKPRSASALAGWTAPSPAFSHGQSTPPVTSHSPTTSYFQDHHTSIHSNGGHGLVDDSARGASYKTTIRKVFTPHRSSGDKELTNRIELLLDALTEVVAKINSCKNDGASQEPLKSLNSRLFATVQGIIQ</sequence>
<feature type="compositionally biased region" description="Low complexity" evidence="1">
    <location>
        <begin position="966"/>
        <end position="978"/>
    </location>
</feature>